<dbReference type="PANTHER" id="PTHR43877:SF2">
    <property type="entry name" value="AMINOALKYLPHOSPHONATE N-ACETYLTRANSFERASE-RELATED"/>
    <property type="match status" value="1"/>
</dbReference>
<keyword evidence="5" id="KW-1185">Reference proteome</keyword>
<evidence type="ECO:0000256" key="1">
    <source>
        <dbReference type="ARBA" id="ARBA00022679"/>
    </source>
</evidence>
<sequence length="200" mass="22053">MALSQVPCCASARASPATRSRTGVEYNHLLLRRQREIRHAHTVTTTTPSPPDGPHARALLHALHGEQLTLYPTADDPTIDVDQHTPPCGLFLIAWDQHGNPVGCGAVRRLAHSIAEIRKMYVIPAWRGSGLGRRLLDELESFARDELSATTIRLETGIHNNSALRLYDAAGYHPIDSYVDGRASFNAAREKPLDVSEDQH</sequence>
<dbReference type="PANTHER" id="PTHR43877">
    <property type="entry name" value="AMINOALKYLPHOSPHONATE N-ACETYLTRANSFERASE-RELATED-RELATED"/>
    <property type="match status" value="1"/>
</dbReference>
<protein>
    <submittedName>
        <fullName evidence="4">GNAT family N-acetyltransferase</fullName>
    </submittedName>
</protein>
<dbReference type="PROSITE" id="PS51186">
    <property type="entry name" value="GNAT"/>
    <property type="match status" value="1"/>
</dbReference>
<evidence type="ECO:0000313" key="4">
    <source>
        <dbReference type="EMBL" id="MBQ0923112.1"/>
    </source>
</evidence>
<evidence type="ECO:0000256" key="2">
    <source>
        <dbReference type="ARBA" id="ARBA00023315"/>
    </source>
</evidence>
<keyword evidence="2" id="KW-0012">Acyltransferase</keyword>
<dbReference type="Gene3D" id="3.40.630.30">
    <property type="match status" value="1"/>
</dbReference>
<dbReference type="EMBL" id="JAGPXE010000001">
    <property type="protein sequence ID" value="MBQ0923112.1"/>
    <property type="molecule type" value="Genomic_DNA"/>
</dbReference>
<dbReference type="InterPro" id="IPR016181">
    <property type="entry name" value="Acyl_CoA_acyltransferase"/>
</dbReference>
<accession>A0ABS5D9Z5</accession>
<gene>
    <name evidence="4" type="ORF">KBO27_04105</name>
</gene>
<evidence type="ECO:0000259" key="3">
    <source>
        <dbReference type="PROSITE" id="PS51186"/>
    </source>
</evidence>
<feature type="domain" description="N-acetyltransferase" evidence="3">
    <location>
        <begin position="43"/>
        <end position="194"/>
    </location>
</feature>
<dbReference type="InterPro" id="IPR050832">
    <property type="entry name" value="Bact_Acetyltransf"/>
</dbReference>
<dbReference type="Pfam" id="PF00583">
    <property type="entry name" value="Acetyltransf_1"/>
    <property type="match status" value="1"/>
</dbReference>
<dbReference type="SUPFAM" id="SSF55729">
    <property type="entry name" value="Acyl-CoA N-acyltransferases (Nat)"/>
    <property type="match status" value="1"/>
</dbReference>
<organism evidence="4 5">
    <name type="scientific">Saccharopolyspora endophytica</name>
    <dbReference type="NCBI Taxonomy" id="543886"/>
    <lineage>
        <taxon>Bacteria</taxon>
        <taxon>Bacillati</taxon>
        <taxon>Actinomycetota</taxon>
        <taxon>Actinomycetes</taxon>
        <taxon>Pseudonocardiales</taxon>
        <taxon>Pseudonocardiaceae</taxon>
        <taxon>Saccharopolyspora</taxon>
    </lineage>
</organism>
<dbReference type="Proteomes" id="UP000674084">
    <property type="component" value="Unassembled WGS sequence"/>
</dbReference>
<reference evidence="4 5" key="1">
    <citation type="submission" date="2021-04" db="EMBL/GenBank/DDBJ databases">
        <title>Whole-genome sequencing of Saccharopolyspora endophytica KCTC 19397.</title>
        <authorList>
            <person name="Ay H."/>
            <person name="Saygin H."/>
            <person name="Sahin N."/>
        </authorList>
    </citation>
    <scope>NUCLEOTIDE SEQUENCE [LARGE SCALE GENOMIC DNA]</scope>
    <source>
        <strain evidence="4 5">KCTC 19397</strain>
    </source>
</reference>
<comment type="caution">
    <text evidence="4">The sequence shown here is derived from an EMBL/GenBank/DDBJ whole genome shotgun (WGS) entry which is preliminary data.</text>
</comment>
<keyword evidence="1" id="KW-0808">Transferase</keyword>
<evidence type="ECO:0000313" key="5">
    <source>
        <dbReference type="Proteomes" id="UP000674084"/>
    </source>
</evidence>
<proteinExistence type="predicted"/>
<dbReference type="InterPro" id="IPR000182">
    <property type="entry name" value="GNAT_dom"/>
</dbReference>
<dbReference type="CDD" id="cd04301">
    <property type="entry name" value="NAT_SF"/>
    <property type="match status" value="1"/>
</dbReference>
<name>A0ABS5D9Z5_9PSEU</name>